<evidence type="ECO:0000313" key="3">
    <source>
        <dbReference type="Proteomes" id="UP000824782"/>
    </source>
</evidence>
<sequence length="68" mass="7801">MEDHQPLSSLGDSLRRCCSPLCAKEPSEDEVLQDDQGEDLIDIKVEVVEEEEEEDEEEAEMYLMADQQ</sequence>
<accession>A0AAV7A8H5</accession>
<comment type="caution">
    <text evidence="2">The sequence shown here is derived from an EMBL/GenBank/DDBJ whole genome shotgun (WGS) entry which is preliminary data.</text>
</comment>
<proteinExistence type="predicted"/>
<organism evidence="2 3">
    <name type="scientific">Engystomops pustulosus</name>
    <name type="common">Tungara frog</name>
    <name type="synonym">Physalaemus pustulosus</name>
    <dbReference type="NCBI Taxonomy" id="76066"/>
    <lineage>
        <taxon>Eukaryota</taxon>
        <taxon>Metazoa</taxon>
        <taxon>Chordata</taxon>
        <taxon>Craniata</taxon>
        <taxon>Vertebrata</taxon>
        <taxon>Euteleostomi</taxon>
        <taxon>Amphibia</taxon>
        <taxon>Batrachia</taxon>
        <taxon>Anura</taxon>
        <taxon>Neobatrachia</taxon>
        <taxon>Hyloidea</taxon>
        <taxon>Leptodactylidae</taxon>
        <taxon>Leiuperinae</taxon>
        <taxon>Engystomops</taxon>
    </lineage>
</organism>
<reference evidence="2" key="1">
    <citation type="thesis" date="2020" institute="ProQuest LLC" country="789 East Eisenhower Parkway, Ann Arbor, MI, USA">
        <title>Comparative Genomics and Chromosome Evolution.</title>
        <authorList>
            <person name="Mudd A.B."/>
        </authorList>
    </citation>
    <scope>NUCLEOTIDE SEQUENCE</scope>
    <source>
        <strain evidence="2">237g6f4</strain>
        <tissue evidence="2">Blood</tissue>
    </source>
</reference>
<dbReference type="Proteomes" id="UP000824782">
    <property type="component" value="Unassembled WGS sequence"/>
</dbReference>
<dbReference type="AlphaFoldDB" id="A0AAV7A8H5"/>
<feature type="compositionally biased region" description="Acidic residues" evidence="1">
    <location>
        <begin position="49"/>
        <end position="60"/>
    </location>
</feature>
<feature type="non-terminal residue" evidence="2">
    <location>
        <position position="68"/>
    </location>
</feature>
<gene>
    <name evidence="2" type="ORF">GDO81_018319</name>
</gene>
<protein>
    <submittedName>
        <fullName evidence="2">Uncharacterized protein</fullName>
    </submittedName>
</protein>
<feature type="region of interest" description="Disordered" evidence="1">
    <location>
        <begin position="49"/>
        <end position="68"/>
    </location>
</feature>
<keyword evidence="3" id="KW-1185">Reference proteome</keyword>
<name>A0AAV7A8H5_ENGPU</name>
<dbReference type="EMBL" id="WNYA01000009">
    <property type="protein sequence ID" value="KAG8557067.1"/>
    <property type="molecule type" value="Genomic_DNA"/>
</dbReference>
<evidence type="ECO:0000313" key="2">
    <source>
        <dbReference type="EMBL" id="KAG8557065.1"/>
    </source>
</evidence>
<dbReference type="EMBL" id="WNYA01000009">
    <property type="protein sequence ID" value="KAG8557065.1"/>
    <property type="molecule type" value="Genomic_DNA"/>
</dbReference>
<evidence type="ECO:0000256" key="1">
    <source>
        <dbReference type="SAM" id="MobiDB-lite"/>
    </source>
</evidence>
<dbReference type="EMBL" id="WNYA01000009">
    <property type="protein sequence ID" value="KAG8557066.1"/>
    <property type="molecule type" value="Genomic_DNA"/>
</dbReference>